<proteinExistence type="predicted"/>
<comment type="caution">
    <text evidence="1">The sequence shown here is derived from an EMBL/GenBank/DDBJ whole genome shotgun (WGS) entry which is preliminary data.</text>
</comment>
<dbReference type="Proteomes" id="UP001500851">
    <property type="component" value="Unassembled WGS sequence"/>
</dbReference>
<reference evidence="1 2" key="1">
    <citation type="journal article" date="2019" name="Int. J. Syst. Evol. Microbiol.">
        <title>The Global Catalogue of Microorganisms (GCM) 10K type strain sequencing project: providing services to taxonomists for standard genome sequencing and annotation.</title>
        <authorList>
            <consortium name="The Broad Institute Genomics Platform"/>
            <consortium name="The Broad Institute Genome Sequencing Center for Infectious Disease"/>
            <person name="Wu L."/>
            <person name="Ma J."/>
        </authorList>
    </citation>
    <scope>NUCLEOTIDE SEQUENCE [LARGE SCALE GENOMIC DNA]</scope>
    <source>
        <strain evidence="1 2">JCM 14736</strain>
    </source>
</reference>
<name>A0ABN2LBV5_9MICO</name>
<evidence type="ECO:0000313" key="1">
    <source>
        <dbReference type="EMBL" id="GAA1780233.1"/>
    </source>
</evidence>
<accession>A0ABN2LBV5</accession>
<protein>
    <submittedName>
        <fullName evidence="1">Uncharacterized protein</fullName>
    </submittedName>
</protein>
<sequence>MKSHPPLGPDGLYKTGQRVPVAGTWSDQYGVVTHHHLGATFPPCIDRKGECAYRELVQEDMGVAA</sequence>
<keyword evidence="2" id="KW-1185">Reference proteome</keyword>
<organism evidence="1 2">
    <name type="scientific">Leucobacter iarius</name>
    <dbReference type="NCBI Taxonomy" id="333963"/>
    <lineage>
        <taxon>Bacteria</taxon>
        <taxon>Bacillati</taxon>
        <taxon>Actinomycetota</taxon>
        <taxon>Actinomycetes</taxon>
        <taxon>Micrococcales</taxon>
        <taxon>Microbacteriaceae</taxon>
        <taxon>Leucobacter</taxon>
    </lineage>
</organism>
<evidence type="ECO:0000313" key="2">
    <source>
        <dbReference type="Proteomes" id="UP001500851"/>
    </source>
</evidence>
<gene>
    <name evidence="1" type="ORF">GCM10009768_06400</name>
</gene>
<dbReference type="EMBL" id="BAAAOB010000001">
    <property type="protein sequence ID" value="GAA1780233.1"/>
    <property type="molecule type" value="Genomic_DNA"/>
</dbReference>